<reference evidence="5 6" key="1">
    <citation type="journal article" date="2016" name="Fungal Biol.">
        <title>The genome of Xylona heveae provides a window into fungal endophytism.</title>
        <authorList>
            <person name="Gazis R."/>
            <person name="Kuo A."/>
            <person name="Riley R."/>
            <person name="LaButti K."/>
            <person name="Lipzen A."/>
            <person name="Lin J."/>
            <person name="Amirebrahimi M."/>
            <person name="Hesse C.N."/>
            <person name="Spatafora J.W."/>
            <person name="Henrissat B."/>
            <person name="Hainaut M."/>
            <person name="Grigoriev I.V."/>
            <person name="Hibbett D.S."/>
        </authorList>
    </citation>
    <scope>NUCLEOTIDE SEQUENCE [LARGE SCALE GENOMIC DNA]</scope>
    <source>
        <strain evidence="5 6">TC161</strain>
    </source>
</reference>
<proteinExistence type="predicted"/>
<dbReference type="Proteomes" id="UP000076632">
    <property type="component" value="Unassembled WGS sequence"/>
</dbReference>
<dbReference type="STRING" id="1328760.A0A165JM06"/>
<keyword evidence="6" id="KW-1185">Reference proteome</keyword>
<feature type="domain" description="CAP-Gly" evidence="4">
    <location>
        <begin position="24"/>
        <end position="70"/>
    </location>
</feature>
<evidence type="ECO:0000313" key="6">
    <source>
        <dbReference type="Proteomes" id="UP000076632"/>
    </source>
</evidence>
<dbReference type="SMART" id="SM01052">
    <property type="entry name" value="CAP_GLY"/>
    <property type="match status" value="1"/>
</dbReference>
<dbReference type="SUPFAM" id="SSF74924">
    <property type="entry name" value="Cap-Gly domain"/>
    <property type="match status" value="1"/>
</dbReference>
<dbReference type="RefSeq" id="XP_018191963.1">
    <property type="nucleotide sequence ID" value="XM_018335699.1"/>
</dbReference>
<feature type="region of interest" description="Disordered" evidence="3">
    <location>
        <begin position="536"/>
        <end position="576"/>
    </location>
</feature>
<evidence type="ECO:0000256" key="2">
    <source>
        <dbReference type="ARBA" id="ARBA00022737"/>
    </source>
</evidence>
<dbReference type="AlphaFoldDB" id="A0A165JM06"/>
<evidence type="ECO:0000259" key="4">
    <source>
        <dbReference type="PROSITE" id="PS50245"/>
    </source>
</evidence>
<dbReference type="InterPro" id="IPR032675">
    <property type="entry name" value="LRR_dom_sf"/>
</dbReference>
<dbReference type="PANTHER" id="PTHR18849">
    <property type="entry name" value="LEUCINE RICH REPEAT PROTEIN"/>
    <property type="match status" value="1"/>
</dbReference>
<accession>A0A165JM06</accession>
<dbReference type="EMBL" id="KV407454">
    <property type="protein sequence ID" value="KZF26408.1"/>
    <property type="molecule type" value="Genomic_DNA"/>
</dbReference>
<dbReference type="Gene3D" id="2.30.30.190">
    <property type="entry name" value="CAP Gly-rich-like domain"/>
    <property type="match status" value="1"/>
</dbReference>
<sequence length="604" mass="67683">MDADFHLGQRLSFDGALCTVRYTGEVKGTSGRWLGVEWDDVGRGKHSGEHGGIRYFECKSKHSTAGSFVRPTRPVDKPLSFLEALQKKYVSEEITKNGNKYGNAALSSEDQIKISGKVVEEVGFDKIRQQLAQLNELRIVLLDGLNISGILLNGRYGEPEERERMVRLISETCPKIVELDLSRNLLEHWQDVADICRALPMLRSLRVNGNRFGVLRACEGADQLSTLPNLQGLALDNTLLSWDEVCDLTEQCPSLTTLSASSNRLDSLLRTLQGSCKVSKIILESNNFSSLSAVGGALSLPGLERLHLRDNSINRILDVGQNVETTLPLSISLSNLDVSYNAIDQWSFLDGLDGAFPNISSLRMTHNPVYLTGNVSTGKEMSVEEAFMLTVARVGRLKTLNFSVISAQDRSNAELYYLSRIAKVLAEVPQEDERHIVKDHPRYGELCDVYGPPTIVRKAPSAIDPHSLEARLIRITFYSRTPISHHADPTKPENYVRQIPRGFNVYKLIGIVVRLFNVRPFDVRLIWETGEWDPVAKRRDDNEDSESEDEAEHASANGDRTRNNPEDATESGKWIQREVELEAGTREIGFWIEGREAKIRVELK</sequence>
<dbReference type="InterPro" id="IPR036859">
    <property type="entry name" value="CAP-Gly_dom_sf"/>
</dbReference>
<evidence type="ECO:0000313" key="5">
    <source>
        <dbReference type="EMBL" id="KZF26408.1"/>
    </source>
</evidence>
<dbReference type="OMA" id="SEESHMF"/>
<dbReference type="PANTHER" id="PTHR18849:SF0">
    <property type="entry name" value="CILIA- AND FLAGELLA-ASSOCIATED PROTEIN 410-RELATED"/>
    <property type="match status" value="1"/>
</dbReference>
<name>A0A165JM06_XYLHT</name>
<evidence type="ECO:0000256" key="1">
    <source>
        <dbReference type="ARBA" id="ARBA00022614"/>
    </source>
</evidence>
<organism evidence="5 6">
    <name type="scientific">Xylona heveae (strain CBS 132557 / TC161)</name>
    <dbReference type="NCBI Taxonomy" id="1328760"/>
    <lineage>
        <taxon>Eukaryota</taxon>
        <taxon>Fungi</taxon>
        <taxon>Dikarya</taxon>
        <taxon>Ascomycota</taxon>
        <taxon>Pezizomycotina</taxon>
        <taxon>Xylonomycetes</taxon>
        <taxon>Xylonales</taxon>
        <taxon>Xylonaceae</taxon>
        <taxon>Xylona</taxon>
    </lineage>
</organism>
<protein>
    <submittedName>
        <fullName evidence="5">Putative tubulin-specific chaperone</fullName>
    </submittedName>
</protein>
<dbReference type="Pfam" id="PF01302">
    <property type="entry name" value="CAP_GLY"/>
    <property type="match status" value="1"/>
</dbReference>
<dbReference type="PROSITE" id="PS50245">
    <property type="entry name" value="CAP_GLY_2"/>
    <property type="match status" value="1"/>
</dbReference>
<feature type="compositionally biased region" description="Acidic residues" evidence="3">
    <location>
        <begin position="542"/>
        <end position="551"/>
    </location>
</feature>
<dbReference type="FunCoup" id="A0A165JM06">
    <property type="interactions" value="620"/>
</dbReference>
<gene>
    <name evidence="5" type="ORF">L228DRAFT_279614</name>
</gene>
<dbReference type="InParanoid" id="A0A165JM06"/>
<dbReference type="Gene3D" id="3.80.10.10">
    <property type="entry name" value="Ribonuclease Inhibitor"/>
    <property type="match status" value="2"/>
</dbReference>
<dbReference type="GeneID" id="28900836"/>
<keyword evidence="1" id="KW-0433">Leucine-rich repeat</keyword>
<dbReference type="SUPFAM" id="SSF52047">
    <property type="entry name" value="RNI-like"/>
    <property type="match status" value="1"/>
</dbReference>
<dbReference type="InterPro" id="IPR000938">
    <property type="entry name" value="CAP-Gly_domain"/>
</dbReference>
<dbReference type="OrthoDB" id="5273213at2759"/>
<evidence type="ECO:0000256" key="3">
    <source>
        <dbReference type="SAM" id="MobiDB-lite"/>
    </source>
</evidence>
<keyword evidence="2" id="KW-0677">Repeat</keyword>